<evidence type="ECO:0000313" key="4">
    <source>
        <dbReference type="Proteomes" id="UP000655420"/>
    </source>
</evidence>
<reference evidence="3" key="1">
    <citation type="submission" date="2020-12" db="EMBL/GenBank/DDBJ databases">
        <title>Bacterial taxonomy.</title>
        <authorList>
            <person name="Pan X."/>
        </authorList>
    </citation>
    <scope>NUCLEOTIDE SEQUENCE</scope>
    <source>
        <strain evidence="3">M0105</strain>
    </source>
</reference>
<dbReference type="Proteomes" id="UP000655420">
    <property type="component" value="Unassembled WGS sequence"/>
</dbReference>
<feature type="domain" description="SPOR" evidence="2">
    <location>
        <begin position="464"/>
        <end position="543"/>
    </location>
</feature>
<feature type="region of interest" description="Disordered" evidence="1">
    <location>
        <begin position="28"/>
        <end position="200"/>
    </location>
</feature>
<accession>A0A8J7M539</accession>
<dbReference type="Gene3D" id="3.30.70.1070">
    <property type="entry name" value="Sporulation related repeat"/>
    <property type="match status" value="1"/>
</dbReference>
<dbReference type="EMBL" id="JAEHHL010000001">
    <property type="protein sequence ID" value="MBK0398496.1"/>
    <property type="molecule type" value="Genomic_DNA"/>
</dbReference>
<dbReference type="Pfam" id="PF05036">
    <property type="entry name" value="SPOR"/>
    <property type="match status" value="1"/>
</dbReference>
<gene>
    <name evidence="3" type="ORF">H0I76_04795</name>
</gene>
<proteinExistence type="predicted"/>
<dbReference type="SUPFAM" id="SSF110997">
    <property type="entry name" value="Sporulation related repeat"/>
    <property type="match status" value="1"/>
</dbReference>
<feature type="compositionally biased region" description="Low complexity" evidence="1">
    <location>
        <begin position="144"/>
        <end position="155"/>
    </location>
</feature>
<dbReference type="GO" id="GO:0042834">
    <property type="term" value="F:peptidoglycan binding"/>
    <property type="evidence" value="ECO:0007669"/>
    <property type="project" value="InterPro"/>
</dbReference>
<dbReference type="AlphaFoldDB" id="A0A8J7M539"/>
<evidence type="ECO:0000256" key="1">
    <source>
        <dbReference type="SAM" id="MobiDB-lite"/>
    </source>
</evidence>
<feature type="region of interest" description="Disordered" evidence="1">
    <location>
        <begin position="326"/>
        <end position="464"/>
    </location>
</feature>
<comment type="caution">
    <text evidence="3">The sequence shown here is derived from an EMBL/GenBank/DDBJ whole genome shotgun (WGS) entry which is preliminary data.</text>
</comment>
<protein>
    <submittedName>
        <fullName evidence="3">SPOR domain-containing protein</fullName>
    </submittedName>
</protein>
<keyword evidence="4" id="KW-1185">Reference proteome</keyword>
<feature type="compositionally biased region" description="Low complexity" evidence="1">
    <location>
        <begin position="167"/>
        <end position="182"/>
    </location>
</feature>
<name>A0A8J7M539_9RHOB</name>
<dbReference type="InterPro" id="IPR007730">
    <property type="entry name" value="SPOR-like_dom"/>
</dbReference>
<sequence>MSFGTAGSAGAMRRLFFVLLASGLTACEAPTGTGQGEQTSGQAIPDSARGEPASEIDQATDAFLAKAADRPDAPDTATAEITPSPGAPDSPAPDTPQDPGEPLDTADIALDEDGASAESAPGTADEAAQTDGGETSAEGLNTTAAGDARPDGAAAEPSPDDPQTTDASAPADASADEAVASEAEAEPEVEKLPELPPVDPALYAGDFDGRLNNRLELAPDVFAAQGEARWNGTRTIAGIWVAHPAARRTTRARIFNLSTGRAADGALFRREGMAPDVPLQISSEGAQALGMRVNRSADIVIVALREPALPEPSLVESAPVVRLEIEPPEGTDITEPTPEAGADQPKVEPASAATETPRGAASAETEEPAVEPAGEVSPPASAARPSEDSVAAKEGTPETPAVREDAARPTAPDSEAEPARPDAGATAPETDRGPAAPVDTEEEGASTNEPAPAPSDLTPAARTPTRDTVNFIQVGIFAVRENSDRLVAQLADADIKAQAEPIDRSGRVLLRVIAGPFGNEIERDRALRVIEDLGIRDARLIRE</sequence>
<feature type="compositionally biased region" description="Pro residues" evidence="1">
    <location>
        <begin position="85"/>
        <end position="96"/>
    </location>
</feature>
<evidence type="ECO:0000259" key="2">
    <source>
        <dbReference type="PROSITE" id="PS51724"/>
    </source>
</evidence>
<feature type="compositionally biased region" description="Low complexity" evidence="1">
    <location>
        <begin position="74"/>
        <end position="84"/>
    </location>
</feature>
<dbReference type="PROSITE" id="PS51724">
    <property type="entry name" value="SPOR"/>
    <property type="match status" value="1"/>
</dbReference>
<evidence type="ECO:0000313" key="3">
    <source>
        <dbReference type="EMBL" id="MBK0398496.1"/>
    </source>
</evidence>
<dbReference type="InterPro" id="IPR036680">
    <property type="entry name" value="SPOR-like_sf"/>
</dbReference>
<organism evidence="3 4">
    <name type="scientific">Thermohalobaculum xanthum</name>
    <dbReference type="NCBI Taxonomy" id="2753746"/>
    <lineage>
        <taxon>Bacteria</taxon>
        <taxon>Pseudomonadati</taxon>
        <taxon>Pseudomonadota</taxon>
        <taxon>Alphaproteobacteria</taxon>
        <taxon>Rhodobacterales</taxon>
        <taxon>Paracoccaceae</taxon>
        <taxon>Thermohalobaculum</taxon>
    </lineage>
</organism>
<dbReference type="RefSeq" id="WP_200607636.1">
    <property type="nucleotide sequence ID" value="NZ_JAEHHL010000001.1"/>
</dbReference>